<evidence type="ECO:0000313" key="1">
    <source>
        <dbReference type="EMBL" id="BDU15151.1"/>
    </source>
</evidence>
<dbReference type="InterPro" id="IPR007554">
    <property type="entry name" value="Glycerophosphate_synth"/>
</dbReference>
<reference evidence="1 2" key="1">
    <citation type="journal article" date="2023" name="Int. J. Syst. Evol. Microbiol.">
        <title>Physiological and genomic analyses of cobalamin (vitamin B12)-auxotrophy of Lysobacter auxotrophicus sp. nov., a methionine-auxotrophic chitinolytic bacterium isolated from chitin-treated soil.</title>
        <authorList>
            <person name="Saito A."/>
            <person name="Dohra H."/>
            <person name="Hamada M."/>
            <person name="Moriuchi R."/>
            <person name="Kotsuchibashi Y."/>
            <person name="Mori K."/>
        </authorList>
    </citation>
    <scope>NUCLEOTIDE SEQUENCE [LARGE SCALE GENOMIC DNA]</scope>
    <source>
        <strain evidence="1 2">5-21a</strain>
    </source>
</reference>
<dbReference type="RefSeq" id="WP_281780674.1">
    <property type="nucleotide sequence ID" value="NZ_AP027041.1"/>
</dbReference>
<dbReference type="SUPFAM" id="SSF53756">
    <property type="entry name" value="UDP-Glycosyltransferase/glycogen phosphorylase"/>
    <property type="match status" value="1"/>
</dbReference>
<organism evidence="1 2">
    <name type="scientific">Lysobacter auxotrophicus</name>
    <dbReference type="NCBI Taxonomy" id="2992573"/>
    <lineage>
        <taxon>Bacteria</taxon>
        <taxon>Pseudomonadati</taxon>
        <taxon>Pseudomonadota</taxon>
        <taxon>Gammaproteobacteria</taxon>
        <taxon>Lysobacterales</taxon>
        <taxon>Lysobacteraceae</taxon>
        <taxon>Lysobacter</taxon>
    </lineage>
</organism>
<gene>
    <name evidence="1" type="ORF">LA521A_03520</name>
</gene>
<dbReference type="Proteomes" id="UP001317822">
    <property type="component" value="Chromosome"/>
</dbReference>
<keyword evidence="2" id="KW-1185">Reference proteome</keyword>
<proteinExistence type="predicted"/>
<accession>A0ABM8D9F4</accession>
<protein>
    <submittedName>
        <fullName evidence="1">CDP-glycerol glycerophosphotransferase</fullName>
    </submittedName>
</protein>
<name>A0ABM8D9F4_9GAMM</name>
<sequence>MAHRLVLIASEPYSLPILRPLARQALARGHQVAWVANDAMAARLAPDEHRLRSRRALKAFAPQAVFATVHRIPPFFPGWQVQLFHGLNLHKRDPAQGHHRVQGLFDLYCTHGPATTGPMQAQAREHGDFVVVETGWPKLDALFGGPSDAARALRAQAGHRPVVMFASTFNDPLSCSGECFDEIARLVARGDHYWLLTLHPMSPPERIARYRRLAGPNAVYLEAERLIDMLHAADALVCDTTSVAEEMALVGKPVVTVRHRKPQPFMHDVAGPDGIDDALRAALASPGARRELANVYADSLHPMRDGHASDRVLDAVESLIDGTLRPPRRRHAKPWRRFWRSWKAMRELLPG</sequence>
<dbReference type="Gene3D" id="3.40.50.12580">
    <property type="match status" value="1"/>
</dbReference>
<dbReference type="Pfam" id="PF04464">
    <property type="entry name" value="Glyphos_transf"/>
    <property type="match status" value="1"/>
</dbReference>
<evidence type="ECO:0000313" key="2">
    <source>
        <dbReference type="Proteomes" id="UP001317822"/>
    </source>
</evidence>
<dbReference type="InterPro" id="IPR043148">
    <property type="entry name" value="TagF_C"/>
</dbReference>
<dbReference type="EMBL" id="AP027041">
    <property type="protein sequence ID" value="BDU15151.1"/>
    <property type="molecule type" value="Genomic_DNA"/>
</dbReference>